<feature type="compositionally biased region" description="Basic residues" evidence="1">
    <location>
        <begin position="387"/>
        <end position="408"/>
    </location>
</feature>
<feature type="region of interest" description="Disordered" evidence="1">
    <location>
        <begin position="382"/>
        <end position="412"/>
    </location>
</feature>
<keyword evidence="2" id="KW-0472">Membrane</keyword>
<organism evidence="3">
    <name type="scientific">viral metagenome</name>
    <dbReference type="NCBI Taxonomy" id="1070528"/>
    <lineage>
        <taxon>unclassified sequences</taxon>
        <taxon>metagenomes</taxon>
        <taxon>organismal metagenomes</taxon>
    </lineage>
</organism>
<keyword evidence="2" id="KW-1133">Transmembrane helix</keyword>
<dbReference type="AlphaFoldDB" id="A0A6C0L8F3"/>
<accession>A0A6C0L8F3</accession>
<keyword evidence="2" id="KW-0812">Transmembrane</keyword>
<name>A0A6C0L8F3_9ZZZZ</name>
<feature type="region of interest" description="Disordered" evidence="1">
    <location>
        <begin position="16"/>
        <end position="48"/>
    </location>
</feature>
<evidence type="ECO:0000313" key="3">
    <source>
        <dbReference type="EMBL" id="QHU26893.1"/>
    </source>
</evidence>
<feature type="transmembrane region" description="Helical" evidence="2">
    <location>
        <begin position="420"/>
        <end position="442"/>
    </location>
</feature>
<proteinExistence type="predicted"/>
<protein>
    <submittedName>
        <fullName evidence="3">Uncharacterized protein</fullName>
    </submittedName>
</protein>
<reference evidence="3" key="1">
    <citation type="journal article" date="2020" name="Nature">
        <title>Giant virus diversity and host interactions through global metagenomics.</title>
        <authorList>
            <person name="Schulz F."/>
            <person name="Roux S."/>
            <person name="Paez-Espino D."/>
            <person name="Jungbluth S."/>
            <person name="Walsh D.A."/>
            <person name="Denef V.J."/>
            <person name="McMahon K.D."/>
            <person name="Konstantinidis K.T."/>
            <person name="Eloe-Fadrosh E.A."/>
            <person name="Kyrpides N.C."/>
            <person name="Woyke T."/>
        </authorList>
    </citation>
    <scope>NUCLEOTIDE SEQUENCE</scope>
    <source>
        <strain evidence="3">GVMAG-M-3300027759-42</strain>
    </source>
</reference>
<dbReference type="EMBL" id="MN740445">
    <property type="protein sequence ID" value="QHU26893.1"/>
    <property type="molecule type" value="Genomic_DNA"/>
</dbReference>
<evidence type="ECO:0000256" key="1">
    <source>
        <dbReference type="SAM" id="MobiDB-lite"/>
    </source>
</evidence>
<feature type="transmembrane region" description="Helical" evidence="2">
    <location>
        <begin position="449"/>
        <end position="468"/>
    </location>
</feature>
<evidence type="ECO:0000256" key="2">
    <source>
        <dbReference type="SAM" id="Phobius"/>
    </source>
</evidence>
<sequence>MAVNFDYKFPNVPKNTIDGASINQGKAEITRTAPSGSQDDEDDENGTQNQAGLKAVLSNSQKLNPAIVNGYVQDSPVLVSFEEYKKYIDAVYNYITNNSNTYNEGINRAKTGNWDSLALQKMIGRTDNQIMNDMVFHIFVSYHLLNEHNLTDDKKAKSGKLIRYIDDYRKTIETDLGKSLILFNKDDTIMFFIPNSLPTTNWTAAEHKKILSAERMNKTNYNTFPWPSTLLNYLIYLFERTREIMIKRGKNNIILFKFVEFWIIKLKKLLLGSQKSKCLRLNKLLTTNETSLGYNYNVTGSNVNKIDDLKIENCDPIYPNWGPGKVRCRRLVDARNKISQNFDKNCNIRETARELGRVDVTSELNSGLSELVTNILTALSTEPKNKTGGKKNKTRRPKKQRKTRKLRNKNIGGANGDESFSLLLMLVGVILLIIGAATGNLALTSIGSILIFLGLMIACNFCIFIFIVS</sequence>